<reference evidence="1 2" key="1">
    <citation type="journal article" date="2018" name="Front. Plant Sci.">
        <title>Red Clover (Trifolium pratense) and Zigzag Clover (T. medium) - A Picture of Genomic Similarities and Differences.</title>
        <authorList>
            <person name="Dluhosova J."/>
            <person name="Istvanek J."/>
            <person name="Nedelnik J."/>
            <person name="Repkova J."/>
        </authorList>
    </citation>
    <scope>NUCLEOTIDE SEQUENCE [LARGE SCALE GENOMIC DNA]</scope>
    <source>
        <strain evidence="2">cv. 10/8</strain>
        <tissue evidence="1">Leaf</tissue>
    </source>
</reference>
<sequence>TTTDSKRLLLVIDDLRVEIEHGHLEKFQKKVKEAIGCTDITMLVTTRSNHVADSIAAAAGHVLNLQGLNQEES</sequence>
<dbReference type="AlphaFoldDB" id="A0A392V774"/>
<comment type="caution">
    <text evidence="1">The sequence shown here is derived from an EMBL/GenBank/DDBJ whole genome shotgun (WGS) entry which is preliminary data.</text>
</comment>
<feature type="non-terminal residue" evidence="1">
    <location>
        <position position="1"/>
    </location>
</feature>
<name>A0A392V774_9FABA</name>
<dbReference type="EMBL" id="LXQA011040293">
    <property type="protein sequence ID" value="MCI82310.1"/>
    <property type="molecule type" value="Genomic_DNA"/>
</dbReference>
<dbReference type="SUPFAM" id="SSF52540">
    <property type="entry name" value="P-loop containing nucleoside triphosphate hydrolases"/>
    <property type="match status" value="1"/>
</dbReference>
<organism evidence="1 2">
    <name type="scientific">Trifolium medium</name>
    <dbReference type="NCBI Taxonomy" id="97028"/>
    <lineage>
        <taxon>Eukaryota</taxon>
        <taxon>Viridiplantae</taxon>
        <taxon>Streptophyta</taxon>
        <taxon>Embryophyta</taxon>
        <taxon>Tracheophyta</taxon>
        <taxon>Spermatophyta</taxon>
        <taxon>Magnoliopsida</taxon>
        <taxon>eudicotyledons</taxon>
        <taxon>Gunneridae</taxon>
        <taxon>Pentapetalae</taxon>
        <taxon>rosids</taxon>
        <taxon>fabids</taxon>
        <taxon>Fabales</taxon>
        <taxon>Fabaceae</taxon>
        <taxon>Papilionoideae</taxon>
        <taxon>50 kb inversion clade</taxon>
        <taxon>NPAAA clade</taxon>
        <taxon>Hologalegina</taxon>
        <taxon>IRL clade</taxon>
        <taxon>Trifolieae</taxon>
        <taxon>Trifolium</taxon>
    </lineage>
</organism>
<proteinExistence type="predicted"/>
<keyword evidence="2" id="KW-1185">Reference proteome</keyword>
<feature type="non-terminal residue" evidence="1">
    <location>
        <position position="73"/>
    </location>
</feature>
<evidence type="ECO:0000313" key="2">
    <source>
        <dbReference type="Proteomes" id="UP000265520"/>
    </source>
</evidence>
<dbReference type="Gene3D" id="3.40.50.300">
    <property type="entry name" value="P-loop containing nucleotide triphosphate hydrolases"/>
    <property type="match status" value="1"/>
</dbReference>
<protein>
    <submittedName>
        <fullName evidence="1">CC-NBS-LRR resistance protein</fullName>
    </submittedName>
</protein>
<evidence type="ECO:0000313" key="1">
    <source>
        <dbReference type="EMBL" id="MCI82310.1"/>
    </source>
</evidence>
<dbReference type="Proteomes" id="UP000265520">
    <property type="component" value="Unassembled WGS sequence"/>
</dbReference>
<accession>A0A392V774</accession>
<dbReference type="InterPro" id="IPR027417">
    <property type="entry name" value="P-loop_NTPase"/>
</dbReference>